<evidence type="ECO:0000259" key="2">
    <source>
        <dbReference type="Pfam" id="PF03819"/>
    </source>
</evidence>
<dbReference type="GO" id="GO:0046061">
    <property type="term" value="P:dATP catabolic process"/>
    <property type="evidence" value="ECO:0007669"/>
    <property type="project" value="TreeGrafter"/>
</dbReference>
<dbReference type="FunFam" id="3.40.1010.10:FF:000008">
    <property type="entry name" value="Similar to nucleoside triphosphate pyrophosphohydrolase, MazG"/>
    <property type="match status" value="1"/>
</dbReference>
<evidence type="ECO:0000259" key="1">
    <source>
        <dbReference type="Pfam" id="PF00590"/>
    </source>
</evidence>
<dbReference type="GO" id="GO:0046076">
    <property type="term" value="P:dTTP catabolic process"/>
    <property type="evidence" value="ECO:0007669"/>
    <property type="project" value="TreeGrafter"/>
</dbReference>
<dbReference type="Pfam" id="PF00590">
    <property type="entry name" value="TP_methylase"/>
    <property type="match status" value="1"/>
</dbReference>
<dbReference type="InterPro" id="IPR035996">
    <property type="entry name" value="4pyrrol_Methylase_sf"/>
</dbReference>
<dbReference type="GO" id="GO:0046047">
    <property type="term" value="P:TTP catabolic process"/>
    <property type="evidence" value="ECO:0007669"/>
    <property type="project" value="TreeGrafter"/>
</dbReference>
<feature type="domain" description="Tetrapyrrole methylase" evidence="1">
    <location>
        <begin position="3"/>
        <end position="206"/>
    </location>
</feature>
<keyword evidence="4" id="KW-1185">Reference proteome</keyword>
<dbReference type="EC" id="3.6.1.9" evidence="3"/>
<dbReference type="InterPro" id="IPR048015">
    <property type="entry name" value="NTP-PPase_MazG-like_N"/>
</dbReference>
<evidence type="ECO:0000313" key="4">
    <source>
        <dbReference type="Proteomes" id="UP000321555"/>
    </source>
</evidence>
<dbReference type="FunFam" id="1.10.287.1080:FF:000003">
    <property type="entry name" value="Nucleoside triphosphate pyrophosphohydrolase"/>
    <property type="match status" value="1"/>
</dbReference>
<dbReference type="FunFam" id="1.10.287.1080:FF:000001">
    <property type="entry name" value="Nucleoside triphosphate pyrophosphohydrolase"/>
    <property type="match status" value="1"/>
</dbReference>
<name>A0A5B8YYW8_CYTDA</name>
<dbReference type="EMBL" id="CP042593">
    <property type="protein sequence ID" value="QED45890.1"/>
    <property type="molecule type" value="Genomic_DNA"/>
</dbReference>
<dbReference type="CDD" id="cd11529">
    <property type="entry name" value="NTP-PPase_MazG_Cterm"/>
    <property type="match status" value="1"/>
</dbReference>
<dbReference type="CDD" id="cd11528">
    <property type="entry name" value="NTP-PPase_MazG_Nterm"/>
    <property type="match status" value="1"/>
</dbReference>
<dbReference type="Gene3D" id="1.10.287.1080">
    <property type="entry name" value="MazG-like"/>
    <property type="match status" value="2"/>
</dbReference>
<evidence type="ECO:0000313" key="3">
    <source>
        <dbReference type="EMBL" id="QED45890.1"/>
    </source>
</evidence>
<dbReference type="PANTHER" id="PTHR30522">
    <property type="entry name" value="NUCLEOSIDE TRIPHOSPHATE PYROPHOSPHOHYDROLASE"/>
    <property type="match status" value="1"/>
</dbReference>
<dbReference type="GO" id="GO:0046081">
    <property type="term" value="P:dUTP catabolic process"/>
    <property type="evidence" value="ECO:0007669"/>
    <property type="project" value="TreeGrafter"/>
</dbReference>
<dbReference type="InterPro" id="IPR000878">
    <property type="entry name" value="4pyrrol_Mease"/>
</dbReference>
<reference evidence="4" key="1">
    <citation type="submission" date="2019-08" db="EMBL/GenBank/DDBJ databases">
        <authorList>
            <person name="Zheng X."/>
        </authorList>
    </citation>
    <scope>NUCLEOTIDE SEQUENCE [LARGE SCALE GENOMIC DNA]</scope>
    <source>
        <strain evidence="4">FJAT-25496</strain>
    </source>
</reference>
<dbReference type="GO" id="GO:0047429">
    <property type="term" value="F:nucleoside triphosphate diphosphatase activity"/>
    <property type="evidence" value="ECO:0007669"/>
    <property type="project" value="UniProtKB-EC"/>
</dbReference>
<gene>
    <name evidence="3" type="primary">mazG</name>
    <name evidence="3" type="ORF">FSZ17_00330</name>
</gene>
<dbReference type="InterPro" id="IPR035013">
    <property type="entry name" value="YabN_N"/>
</dbReference>
<dbReference type="GO" id="GO:0006203">
    <property type="term" value="P:dGTP catabolic process"/>
    <property type="evidence" value="ECO:0007669"/>
    <property type="project" value="TreeGrafter"/>
</dbReference>
<dbReference type="KEGG" id="bda:FSZ17_00330"/>
<dbReference type="PIRSF" id="PIRSF002845">
    <property type="entry name" value="Ttrprl_mtas_MazG"/>
    <property type="match status" value="1"/>
</dbReference>
<dbReference type="GO" id="GO:0008168">
    <property type="term" value="F:methyltransferase activity"/>
    <property type="evidence" value="ECO:0007669"/>
    <property type="project" value="InterPro"/>
</dbReference>
<dbReference type="InterPro" id="IPR011551">
    <property type="entry name" value="NTP_PyrPHydrolase_MazG"/>
</dbReference>
<organism evidence="3 4">
    <name type="scientific">Cytobacillus dafuensis</name>
    <name type="common">Bacillus dafuensis</name>
    <dbReference type="NCBI Taxonomy" id="1742359"/>
    <lineage>
        <taxon>Bacteria</taxon>
        <taxon>Bacillati</taxon>
        <taxon>Bacillota</taxon>
        <taxon>Bacilli</taxon>
        <taxon>Bacillales</taxon>
        <taxon>Bacillaceae</taxon>
        <taxon>Cytobacillus</taxon>
    </lineage>
</organism>
<dbReference type="STRING" id="1742359.GCA_001439625_01648"/>
<dbReference type="InterPro" id="IPR048011">
    <property type="entry name" value="NTP-PPase_MazG-like_C"/>
</dbReference>
<dbReference type="InterPro" id="IPR024180">
    <property type="entry name" value="Tetrapyrrole_Mease/MazG_pred"/>
</dbReference>
<dbReference type="CDD" id="cd11723">
    <property type="entry name" value="YabN_N_like"/>
    <property type="match status" value="1"/>
</dbReference>
<dbReference type="InterPro" id="IPR014777">
    <property type="entry name" value="4pyrrole_Mease_sub1"/>
</dbReference>
<dbReference type="Gene3D" id="3.40.1010.10">
    <property type="entry name" value="Cobalt-precorrin-4 Transmethylase, Domain 1"/>
    <property type="match status" value="1"/>
</dbReference>
<protein>
    <submittedName>
        <fullName evidence="3">Nucleoside triphosphate pyrophosphohydrolase</fullName>
        <ecNumber evidence="3">3.6.1.9</ecNumber>
    </submittedName>
</protein>
<dbReference type="GO" id="GO:0046052">
    <property type="term" value="P:UTP catabolic process"/>
    <property type="evidence" value="ECO:0007669"/>
    <property type="project" value="TreeGrafter"/>
</dbReference>
<dbReference type="GO" id="GO:0006950">
    <property type="term" value="P:response to stress"/>
    <property type="evidence" value="ECO:0007669"/>
    <property type="project" value="UniProtKB-ARBA"/>
</dbReference>
<dbReference type="PANTHER" id="PTHR30522:SF0">
    <property type="entry name" value="NUCLEOSIDE TRIPHOSPHATE PYROPHOSPHOHYDROLASE"/>
    <property type="match status" value="1"/>
</dbReference>
<dbReference type="RefSeq" id="WP_057776785.1">
    <property type="nucleotide sequence ID" value="NZ_CP042593.1"/>
</dbReference>
<accession>A0A5B8YYW8</accession>
<dbReference type="Proteomes" id="UP000321555">
    <property type="component" value="Chromosome"/>
</dbReference>
<dbReference type="NCBIfam" id="NF007113">
    <property type="entry name" value="PRK09562.1"/>
    <property type="match status" value="1"/>
</dbReference>
<keyword evidence="3" id="KW-0378">Hydrolase</keyword>
<dbReference type="SUPFAM" id="SSF101386">
    <property type="entry name" value="all-alpha NTP pyrophosphatases"/>
    <property type="match status" value="2"/>
</dbReference>
<dbReference type="SUPFAM" id="SSF53790">
    <property type="entry name" value="Tetrapyrrole methylase"/>
    <property type="match status" value="1"/>
</dbReference>
<dbReference type="OrthoDB" id="9808939at2"/>
<dbReference type="InterPro" id="IPR004518">
    <property type="entry name" value="MazG-like_dom"/>
</dbReference>
<dbReference type="AlphaFoldDB" id="A0A5B8YYW8"/>
<feature type="domain" description="NTP pyrophosphohydrolase MazG-like" evidence="2">
    <location>
        <begin position="254"/>
        <end position="327"/>
    </location>
</feature>
<dbReference type="NCBIfam" id="TIGR00444">
    <property type="entry name" value="mazG"/>
    <property type="match status" value="1"/>
</dbReference>
<proteinExistence type="predicted"/>
<sequence>MSKITILGLGAGDIDQLPLGVYRSLKSASPLFLRTKEHPVVMELEKEGLAFTSFDSIYEKHEQFHDVYEEICSYILEVAVKEDVTYAVPGHPLVAERTVQLLLERAEESGVTIEIGGGQSFLDALFQALKIDPIEGFQLLDGTSLKKDEMEVKHHTIIGQVYDQFVASEVKLILMEILPYDYMVYIVTAAGSKEEQIRKVPLYELDRDMEINNLTSVYVPPVTDETILFKKFNKLREIIAELRGPNGCPWDKKQTHESLKKYLIEEAYELIEAINEEDIDHMIEELGDVLLQVLLHAQIGEDDGFFSIEDVIEGISEKMVRRHPHVFGDKTAETEEDVLKNWQDIKNEEKGSIEEQSLLDGIGRSLPNLMAAVEIQKKAAKVGFDWKEVGPAWAKVKEEIREFEIEVEKESGNKIHEFGDILFAFVNIARFYKIDPEEALFLTNQKFKRRFSFVEKKVKESGKDFSDFQLEQLDEFWEEAKKMERRMNDEIR</sequence>
<dbReference type="Pfam" id="PF03819">
    <property type="entry name" value="MazG"/>
    <property type="match status" value="1"/>
</dbReference>